<comment type="caution">
    <text evidence="1">The sequence shown here is derived from an EMBL/GenBank/DDBJ whole genome shotgun (WGS) entry which is preliminary data.</text>
</comment>
<name>A0ABW1KHE8_9ACTN</name>
<dbReference type="Proteomes" id="UP001596203">
    <property type="component" value="Unassembled WGS sequence"/>
</dbReference>
<reference evidence="2" key="1">
    <citation type="journal article" date="2019" name="Int. J. Syst. Evol. Microbiol.">
        <title>The Global Catalogue of Microorganisms (GCM) 10K type strain sequencing project: providing services to taxonomists for standard genome sequencing and annotation.</title>
        <authorList>
            <consortium name="The Broad Institute Genomics Platform"/>
            <consortium name="The Broad Institute Genome Sequencing Center for Infectious Disease"/>
            <person name="Wu L."/>
            <person name="Ma J."/>
        </authorList>
    </citation>
    <scope>NUCLEOTIDE SEQUENCE [LARGE SCALE GENOMIC DNA]</scope>
    <source>
        <strain evidence="2">ZS-35-S2</strain>
    </source>
</reference>
<evidence type="ECO:0000313" key="2">
    <source>
        <dbReference type="Proteomes" id="UP001596203"/>
    </source>
</evidence>
<accession>A0ABW1KHE8</accession>
<evidence type="ECO:0000313" key="1">
    <source>
        <dbReference type="EMBL" id="MFC6020632.1"/>
    </source>
</evidence>
<protein>
    <recommendedName>
        <fullName evidence="3">XRE family transcriptional regulator</fullName>
    </recommendedName>
</protein>
<keyword evidence="2" id="KW-1185">Reference proteome</keyword>
<sequence>MSPVNRTLSAAVIAALKYRPGSFVPGRKFPQKPVDLTVLPPFFNDLLQDLPWWNRDWKVTHVEPARPYEVASQHDRSMTRFTEVSVPGIISTDSGDALPFFGKVRIVGNQMIRFQAKIGDMVLGPAQAPAGQPEPHPFGMVFSRLMDLREISVRDAAIHSERSMSTINVLRSGHLNPHPILVKEIAAVLNMSEDDVAAIAGLDDQIG</sequence>
<dbReference type="EMBL" id="JBHSPR010000033">
    <property type="protein sequence ID" value="MFC6020632.1"/>
    <property type="molecule type" value="Genomic_DNA"/>
</dbReference>
<dbReference type="RefSeq" id="WP_377428089.1">
    <property type="nucleotide sequence ID" value="NZ_JBHSPR010000033.1"/>
</dbReference>
<proteinExistence type="predicted"/>
<gene>
    <name evidence="1" type="ORF">ACFP2T_31220</name>
</gene>
<evidence type="ECO:0008006" key="3">
    <source>
        <dbReference type="Google" id="ProtNLM"/>
    </source>
</evidence>
<organism evidence="1 2">
    <name type="scientific">Plantactinospora solaniradicis</name>
    <dbReference type="NCBI Taxonomy" id="1723736"/>
    <lineage>
        <taxon>Bacteria</taxon>
        <taxon>Bacillati</taxon>
        <taxon>Actinomycetota</taxon>
        <taxon>Actinomycetes</taxon>
        <taxon>Micromonosporales</taxon>
        <taxon>Micromonosporaceae</taxon>
        <taxon>Plantactinospora</taxon>
    </lineage>
</organism>